<dbReference type="HOGENOM" id="CLU_2034595_0_0_10"/>
<dbReference type="KEGG" id="fae:FAES_4363"/>
<dbReference type="Proteomes" id="UP000011058">
    <property type="component" value="Chromosome"/>
</dbReference>
<dbReference type="STRING" id="1166018.FAES_4363"/>
<accession>I0KE09</accession>
<sequence>MILALPLMAYTQPADKAPILLRDRKGIIRAMEITENDAASSLSDLAFMKQYLLVTAEDVFVKARDKQRRAGFINDHFDQFYKDVKVDGAGYNFHYKGGKMYYTHGHYVKLRNFDVVPAITP</sequence>
<proteinExistence type="predicted"/>
<keyword evidence="2" id="KW-1185">Reference proteome</keyword>
<protein>
    <submittedName>
        <fullName evidence="1">Uncharacterized protein</fullName>
    </submittedName>
</protein>
<organism evidence="1 2">
    <name type="scientific">Fibrella aestuarina BUZ 2</name>
    <dbReference type="NCBI Taxonomy" id="1166018"/>
    <lineage>
        <taxon>Bacteria</taxon>
        <taxon>Pseudomonadati</taxon>
        <taxon>Bacteroidota</taxon>
        <taxon>Cytophagia</taxon>
        <taxon>Cytophagales</taxon>
        <taxon>Spirosomataceae</taxon>
        <taxon>Fibrella</taxon>
    </lineage>
</organism>
<reference evidence="1 2" key="1">
    <citation type="journal article" date="2012" name="J. Bacteriol.">
        <title>Genome Sequence of Fibrella aestuarina BUZ 2T, a Filamentous Marine Bacterium.</title>
        <authorList>
            <person name="Filippini M."/>
            <person name="Qi W."/>
            <person name="Blom J."/>
            <person name="Goesmann A."/>
            <person name="Smits T.H."/>
            <person name="Bagheri H.C."/>
        </authorList>
    </citation>
    <scope>NUCLEOTIDE SEQUENCE [LARGE SCALE GENOMIC DNA]</scope>
    <source>
        <strain evidence="2">BUZ 2T</strain>
    </source>
</reference>
<dbReference type="OrthoDB" id="1094275at2"/>
<evidence type="ECO:0000313" key="2">
    <source>
        <dbReference type="Proteomes" id="UP000011058"/>
    </source>
</evidence>
<dbReference type="RefSeq" id="WP_015333461.1">
    <property type="nucleotide sequence ID" value="NC_020054.1"/>
</dbReference>
<name>I0KE09_9BACT</name>
<gene>
    <name evidence="1" type="ORF">FAES_4363</name>
</gene>
<dbReference type="AlphaFoldDB" id="I0KE09"/>
<evidence type="ECO:0000313" key="1">
    <source>
        <dbReference type="EMBL" id="CCH02362.1"/>
    </source>
</evidence>
<dbReference type="Gene3D" id="3.10.450.490">
    <property type="match status" value="1"/>
</dbReference>
<dbReference type="EMBL" id="HE796683">
    <property type="protein sequence ID" value="CCH02362.1"/>
    <property type="molecule type" value="Genomic_DNA"/>
</dbReference>
<dbReference type="PATRIC" id="fig|1166018.3.peg.1320"/>